<keyword evidence="1 2" id="KW-0238">DNA-binding</keyword>
<evidence type="ECO:0000259" key="3">
    <source>
        <dbReference type="PROSITE" id="PS50977"/>
    </source>
</evidence>
<dbReference type="PANTHER" id="PTHR43479:SF7">
    <property type="entry name" value="TETR-FAMILY TRANSCRIPTIONAL REGULATOR"/>
    <property type="match status" value="1"/>
</dbReference>
<dbReference type="Proteomes" id="UP000776629">
    <property type="component" value="Unassembled WGS sequence"/>
</dbReference>
<evidence type="ECO:0000313" key="5">
    <source>
        <dbReference type="Proteomes" id="UP000776629"/>
    </source>
</evidence>
<feature type="DNA-binding region" description="H-T-H motif" evidence="2">
    <location>
        <begin position="30"/>
        <end position="49"/>
    </location>
</feature>
<dbReference type="InterPro" id="IPR050624">
    <property type="entry name" value="HTH-type_Tx_Regulator"/>
</dbReference>
<organism evidence="4 5">
    <name type="scientific">Limosilactobacillus alvi</name>
    <dbReference type="NCBI Taxonomy" id="990412"/>
    <lineage>
        <taxon>Bacteria</taxon>
        <taxon>Bacillati</taxon>
        <taxon>Bacillota</taxon>
        <taxon>Bacilli</taxon>
        <taxon>Lactobacillales</taxon>
        <taxon>Lactobacillaceae</taxon>
        <taxon>Limosilactobacillus</taxon>
    </lineage>
</organism>
<dbReference type="Gene3D" id="1.10.357.10">
    <property type="entry name" value="Tetracycline Repressor, domain 2"/>
    <property type="match status" value="1"/>
</dbReference>
<dbReference type="EMBL" id="JACJJQ010000001">
    <property type="protein sequence ID" value="MBM6753215.1"/>
    <property type="molecule type" value="Genomic_DNA"/>
</dbReference>
<feature type="domain" description="HTH tetR-type" evidence="3">
    <location>
        <begin position="7"/>
        <end position="67"/>
    </location>
</feature>
<dbReference type="PANTHER" id="PTHR43479">
    <property type="entry name" value="ACREF/ENVCD OPERON REPRESSOR-RELATED"/>
    <property type="match status" value="1"/>
</dbReference>
<gene>
    <name evidence="4" type="ORF">H5993_00330</name>
</gene>
<name>A0ABS2ELA8_9LACO</name>
<dbReference type="Pfam" id="PF00440">
    <property type="entry name" value="TetR_N"/>
    <property type="match status" value="1"/>
</dbReference>
<protein>
    <submittedName>
        <fullName evidence="4">TetR/AcrR family transcriptional regulator</fullName>
    </submittedName>
</protein>
<sequence>MTDLRIRRTKRLIQTAFIELVNQIGFKQVTVTKIATTAMINRQTFYHHYTDKYDLAASLQTNFFEGLDHVIFTHRTDFAVNLPFHQRIASLHKYISQYILDNRQLVLTLRKTNPGPQSFDQILITRIDPLFSKIIDQPTTALTKQALTYLALGELDYVIDHNRLPNEAEFQELHTTLKKIFE</sequence>
<dbReference type="InterPro" id="IPR009057">
    <property type="entry name" value="Homeodomain-like_sf"/>
</dbReference>
<evidence type="ECO:0000256" key="2">
    <source>
        <dbReference type="PROSITE-ProRule" id="PRU00335"/>
    </source>
</evidence>
<keyword evidence="5" id="KW-1185">Reference proteome</keyword>
<evidence type="ECO:0000313" key="4">
    <source>
        <dbReference type="EMBL" id="MBM6753215.1"/>
    </source>
</evidence>
<dbReference type="RefSeq" id="WP_180870921.1">
    <property type="nucleotide sequence ID" value="NZ_JACJJQ010000001.1"/>
</dbReference>
<evidence type="ECO:0000256" key="1">
    <source>
        <dbReference type="ARBA" id="ARBA00023125"/>
    </source>
</evidence>
<proteinExistence type="predicted"/>
<comment type="caution">
    <text evidence="4">The sequence shown here is derived from an EMBL/GenBank/DDBJ whole genome shotgun (WGS) entry which is preliminary data.</text>
</comment>
<dbReference type="SUPFAM" id="SSF46689">
    <property type="entry name" value="Homeodomain-like"/>
    <property type="match status" value="1"/>
</dbReference>
<reference evidence="4 5" key="1">
    <citation type="journal article" date="2021" name="Sci. Rep.">
        <title>The distribution of antibiotic resistance genes in chicken gut microbiota commensals.</title>
        <authorList>
            <person name="Juricova H."/>
            <person name="Matiasovicova J."/>
            <person name="Kubasova T."/>
            <person name="Cejkova D."/>
            <person name="Rychlik I."/>
        </authorList>
    </citation>
    <scope>NUCLEOTIDE SEQUENCE [LARGE SCALE GENOMIC DNA]</scope>
    <source>
        <strain evidence="4 5">An810</strain>
    </source>
</reference>
<accession>A0ABS2ELA8</accession>
<dbReference type="InterPro" id="IPR001647">
    <property type="entry name" value="HTH_TetR"/>
</dbReference>
<dbReference type="PROSITE" id="PS50977">
    <property type="entry name" value="HTH_TETR_2"/>
    <property type="match status" value="1"/>
</dbReference>